<feature type="transmembrane region" description="Helical" evidence="15">
    <location>
        <begin position="274"/>
        <end position="292"/>
    </location>
</feature>
<dbReference type="PROSITE" id="PS00154">
    <property type="entry name" value="ATPASE_E1_E2"/>
    <property type="match status" value="1"/>
</dbReference>
<evidence type="ECO:0000256" key="10">
    <source>
        <dbReference type="ARBA" id="ARBA00022842"/>
    </source>
</evidence>
<dbReference type="Proteomes" id="UP001366060">
    <property type="component" value="Unassembled WGS sequence"/>
</dbReference>
<keyword evidence="7 15" id="KW-0479">Metal-binding</keyword>
<dbReference type="SUPFAM" id="SSF55008">
    <property type="entry name" value="HMA, heavy metal-associated domain"/>
    <property type="match status" value="1"/>
</dbReference>
<dbReference type="Gene3D" id="3.40.1110.10">
    <property type="entry name" value="Calcium-transporting ATPase, cytoplasmic domain N"/>
    <property type="match status" value="1"/>
</dbReference>
<evidence type="ECO:0000256" key="12">
    <source>
        <dbReference type="ARBA" id="ARBA00022989"/>
    </source>
</evidence>
<evidence type="ECO:0000256" key="14">
    <source>
        <dbReference type="ARBA" id="ARBA00023136"/>
    </source>
</evidence>
<evidence type="ECO:0000256" key="3">
    <source>
        <dbReference type="ARBA" id="ARBA00022448"/>
    </source>
</evidence>
<feature type="transmembrane region" description="Helical" evidence="15">
    <location>
        <begin position="433"/>
        <end position="452"/>
    </location>
</feature>
<dbReference type="InterPro" id="IPR001757">
    <property type="entry name" value="P_typ_ATPase"/>
</dbReference>
<comment type="subcellular location">
    <subcellularLocation>
        <location evidence="1">Cell membrane</location>
        <topology evidence="1">Multi-pass membrane protein</topology>
    </subcellularLocation>
</comment>
<comment type="caution">
    <text evidence="17">The sequence shown here is derived from an EMBL/GenBank/DDBJ whole genome shotgun (WGS) entry which is preliminary data.</text>
</comment>
<dbReference type="InterPro" id="IPR036412">
    <property type="entry name" value="HAD-like_sf"/>
</dbReference>
<feature type="domain" description="HMA" evidence="16">
    <location>
        <begin position="93"/>
        <end position="159"/>
    </location>
</feature>
<dbReference type="InterPro" id="IPR023298">
    <property type="entry name" value="ATPase_P-typ_TM_dom_sf"/>
</dbReference>
<feature type="transmembrane region" description="Helical" evidence="15">
    <location>
        <begin position="458"/>
        <end position="481"/>
    </location>
</feature>
<proteinExistence type="inferred from homology"/>
<comment type="similarity">
    <text evidence="2 15">Belongs to the cation transport ATPase (P-type) (TC 3.A.3) family. Type IB subfamily.</text>
</comment>
<dbReference type="EMBL" id="JBAKBA010000012">
    <property type="protein sequence ID" value="MEL0658930.1"/>
    <property type="molecule type" value="Genomic_DNA"/>
</dbReference>
<dbReference type="InterPro" id="IPR036163">
    <property type="entry name" value="HMA_dom_sf"/>
</dbReference>
<evidence type="ECO:0000256" key="1">
    <source>
        <dbReference type="ARBA" id="ARBA00004651"/>
    </source>
</evidence>
<dbReference type="InterPro" id="IPR023299">
    <property type="entry name" value="ATPase_P-typ_cyto_dom_N"/>
</dbReference>
<name>A0ABU9HAW5_9GAMM</name>
<evidence type="ECO:0000259" key="16">
    <source>
        <dbReference type="PROSITE" id="PS50846"/>
    </source>
</evidence>
<dbReference type="CDD" id="cd00371">
    <property type="entry name" value="HMA"/>
    <property type="match status" value="1"/>
</dbReference>
<sequence length="807" mass="89165">MQQVSQCFHCGEPNPTKTSFQVLINGEQQTMCCPGCQAVAQTIVDSGLSSYYEHRTEVAAKGESLIPDELQQLEHYDIEQIQLDFIKQNGNTTEITLTVESISCAACAWLIEKQLRFLPGLIFVNVNTTLNRAVIRWDNEQLVLSKILEQIQRIGYKAYPFQVNQQELFYTKQVKSYLRRLGLAGLATMQVMMFAIALYADFFSGMQQEFITYFRWVSFILATPVLLYSAQPFYVNAWRNIRNKTLGMDIPISIALLGAYSASGYATIVGRGEVYFESVSMFTFLLLLGRLLELRARRKASETSSNLLRLLPSMATLLETNDGIISHQLIPAKTLIPGQYILVKPGETIAIDGIIIDGQSNIEESMLTGEHLPVFKKSRDNVYAGTVNISSVLTIEVVNIGNNTLISDIIQLQNSAQQNKPQIEIMADIVSRYFVAALLLVATLTYIGWSLIDPDQAFWITLSVLVATCPCALSLATPTALTCATAQLNKQGILIKQHHVLETVNKIHHVVFDKTGTLTQGDFKLLNTHLPALGVAKYPYNKQQCINLAANLEMNSEHPIAVAFTQLKNQTLILNNIENIPGQGLQATWEDNGQKLQVKLGHAAFCGVTRELSSQELLIYLTVNQQLIATFELGDEIRESAMDLVSFCHKNNLETTMLTGDISDKSEQVAKQLNIKNVVKGVSPQQKLAHIETLQQSQQVMMIGDGINDAPVLAGAHISVALASGTDIAKNSADVILLGSDLRKINLLTTNAKQTTRIIKENLAWAIGYNLIIVPLAVMGLVPPYVAVLGMSFSSLIVVSNSLRLLK</sequence>
<organism evidence="17 18">
    <name type="scientific">Psychromonas arctica</name>
    <dbReference type="NCBI Taxonomy" id="168275"/>
    <lineage>
        <taxon>Bacteria</taxon>
        <taxon>Pseudomonadati</taxon>
        <taxon>Pseudomonadota</taxon>
        <taxon>Gammaproteobacteria</taxon>
        <taxon>Alteromonadales</taxon>
        <taxon>Psychromonadaceae</taxon>
        <taxon>Psychromonas</taxon>
    </lineage>
</organism>
<evidence type="ECO:0000256" key="11">
    <source>
        <dbReference type="ARBA" id="ARBA00022967"/>
    </source>
</evidence>
<evidence type="ECO:0000256" key="15">
    <source>
        <dbReference type="RuleBase" id="RU362081"/>
    </source>
</evidence>
<dbReference type="CDD" id="cd02079">
    <property type="entry name" value="P-type_ATPase_HM"/>
    <property type="match status" value="1"/>
</dbReference>
<dbReference type="NCBIfam" id="TIGR01511">
    <property type="entry name" value="ATPase-IB1_Cu"/>
    <property type="match status" value="1"/>
</dbReference>
<dbReference type="Pfam" id="PF00122">
    <property type="entry name" value="E1-E2_ATPase"/>
    <property type="match status" value="1"/>
</dbReference>
<dbReference type="Pfam" id="PF12156">
    <property type="entry name" value="ATPase-cat_bd"/>
    <property type="match status" value="1"/>
</dbReference>
<dbReference type="SUPFAM" id="SSF81665">
    <property type="entry name" value="Calcium ATPase, transmembrane domain M"/>
    <property type="match status" value="1"/>
</dbReference>
<dbReference type="Gene3D" id="3.40.50.1000">
    <property type="entry name" value="HAD superfamily/HAD-like"/>
    <property type="match status" value="1"/>
</dbReference>
<dbReference type="InterPro" id="IPR006121">
    <property type="entry name" value="HMA_dom"/>
</dbReference>
<evidence type="ECO:0000256" key="9">
    <source>
        <dbReference type="ARBA" id="ARBA00022840"/>
    </source>
</evidence>
<dbReference type="InterPro" id="IPR021993">
    <property type="entry name" value="ATPase-cat-bd"/>
</dbReference>
<protein>
    <submittedName>
        <fullName evidence="17">Heavy metal translocating P-type ATPase</fullName>
    </submittedName>
</protein>
<keyword evidence="3" id="KW-0813">Transport</keyword>
<dbReference type="InterPro" id="IPR018303">
    <property type="entry name" value="ATPase_P-typ_P_site"/>
</dbReference>
<dbReference type="Gene3D" id="2.70.150.10">
    <property type="entry name" value="Calcium-transporting ATPase, cytoplasmic transduction domain A"/>
    <property type="match status" value="1"/>
</dbReference>
<dbReference type="PANTHER" id="PTHR43520:SF5">
    <property type="entry name" value="CATION-TRANSPORTING P-TYPE ATPASE-RELATED"/>
    <property type="match status" value="1"/>
</dbReference>
<evidence type="ECO:0000256" key="6">
    <source>
        <dbReference type="ARBA" id="ARBA00022692"/>
    </source>
</evidence>
<evidence type="ECO:0000256" key="5">
    <source>
        <dbReference type="ARBA" id="ARBA00022553"/>
    </source>
</evidence>
<dbReference type="NCBIfam" id="TIGR01525">
    <property type="entry name" value="ATPase-IB_hvy"/>
    <property type="match status" value="1"/>
</dbReference>
<evidence type="ECO:0000256" key="4">
    <source>
        <dbReference type="ARBA" id="ARBA00022475"/>
    </source>
</evidence>
<evidence type="ECO:0000313" key="18">
    <source>
        <dbReference type="Proteomes" id="UP001366060"/>
    </source>
</evidence>
<dbReference type="PRINTS" id="PR00119">
    <property type="entry name" value="CATATPASE"/>
</dbReference>
<keyword evidence="9 15" id="KW-0067">ATP-binding</keyword>
<dbReference type="Pfam" id="PF00403">
    <property type="entry name" value="HMA"/>
    <property type="match status" value="1"/>
</dbReference>
<keyword evidence="11" id="KW-1278">Translocase</keyword>
<evidence type="ECO:0000313" key="17">
    <source>
        <dbReference type="EMBL" id="MEL0658930.1"/>
    </source>
</evidence>
<keyword evidence="18" id="KW-1185">Reference proteome</keyword>
<keyword evidence="14 15" id="KW-0472">Membrane</keyword>
<reference evidence="17 18" key="1">
    <citation type="submission" date="2024-02" db="EMBL/GenBank/DDBJ databases">
        <title>Bacteria isolated from the canopy kelp, Nereocystis luetkeana.</title>
        <authorList>
            <person name="Pfister C.A."/>
            <person name="Younker I.T."/>
            <person name="Light S.H."/>
        </authorList>
    </citation>
    <scope>NUCLEOTIDE SEQUENCE [LARGE SCALE GENOMIC DNA]</scope>
    <source>
        <strain evidence="17 18">TI.2.07</strain>
    </source>
</reference>
<dbReference type="PROSITE" id="PS50846">
    <property type="entry name" value="HMA_2"/>
    <property type="match status" value="1"/>
</dbReference>
<evidence type="ECO:0000256" key="2">
    <source>
        <dbReference type="ARBA" id="ARBA00006024"/>
    </source>
</evidence>
<dbReference type="InterPro" id="IPR059000">
    <property type="entry name" value="ATPase_P-type_domA"/>
</dbReference>
<dbReference type="RefSeq" id="WP_341627539.1">
    <property type="nucleotide sequence ID" value="NZ_JBAKBA010000012.1"/>
</dbReference>
<evidence type="ECO:0000256" key="8">
    <source>
        <dbReference type="ARBA" id="ARBA00022741"/>
    </source>
</evidence>
<feature type="transmembrane region" description="Helical" evidence="15">
    <location>
        <begin position="763"/>
        <end position="782"/>
    </location>
</feature>
<keyword evidence="13" id="KW-0406">Ion transport</keyword>
<dbReference type="InterPro" id="IPR023214">
    <property type="entry name" value="HAD_sf"/>
</dbReference>
<evidence type="ECO:0000256" key="7">
    <source>
        <dbReference type="ARBA" id="ARBA00022723"/>
    </source>
</evidence>
<feature type="transmembrane region" description="Helical" evidence="15">
    <location>
        <begin position="181"/>
        <end position="200"/>
    </location>
</feature>
<keyword evidence="8 15" id="KW-0547">Nucleotide-binding</keyword>
<dbReference type="NCBIfam" id="TIGR01512">
    <property type="entry name" value="ATPase-IB2_Cd"/>
    <property type="match status" value="1"/>
</dbReference>
<evidence type="ECO:0000256" key="13">
    <source>
        <dbReference type="ARBA" id="ARBA00023065"/>
    </source>
</evidence>
<dbReference type="PROSITE" id="PS01229">
    <property type="entry name" value="COF_2"/>
    <property type="match status" value="1"/>
</dbReference>
<gene>
    <name evidence="17" type="ORF">V6255_07210</name>
</gene>
<keyword evidence="12 15" id="KW-1133">Transmembrane helix</keyword>
<dbReference type="InterPro" id="IPR027256">
    <property type="entry name" value="P-typ_ATPase_IB"/>
</dbReference>
<dbReference type="InterPro" id="IPR008250">
    <property type="entry name" value="ATPase_P-typ_transduc_dom_A_sf"/>
</dbReference>
<keyword evidence="6 15" id="KW-0812">Transmembrane</keyword>
<dbReference type="SUPFAM" id="SSF56784">
    <property type="entry name" value="HAD-like"/>
    <property type="match status" value="1"/>
</dbReference>
<dbReference type="Pfam" id="PF00702">
    <property type="entry name" value="Hydrolase"/>
    <property type="match status" value="1"/>
</dbReference>
<keyword evidence="10" id="KW-0460">Magnesium</keyword>
<keyword evidence="5" id="KW-0597">Phosphoprotein</keyword>
<feature type="transmembrane region" description="Helical" evidence="15">
    <location>
        <begin position="250"/>
        <end position="268"/>
    </location>
</feature>
<dbReference type="SUPFAM" id="SSF81653">
    <property type="entry name" value="Calcium ATPase, transduction domain A"/>
    <property type="match status" value="1"/>
</dbReference>
<keyword evidence="4 15" id="KW-1003">Cell membrane</keyword>
<dbReference type="PANTHER" id="PTHR43520">
    <property type="entry name" value="ATP7, ISOFORM B"/>
    <property type="match status" value="1"/>
</dbReference>
<feature type="transmembrane region" description="Helical" evidence="15">
    <location>
        <begin position="212"/>
        <end position="230"/>
    </location>
</feature>
<dbReference type="NCBIfam" id="TIGR01494">
    <property type="entry name" value="ATPase_P-type"/>
    <property type="match status" value="1"/>
</dbReference>
<accession>A0ABU9HAW5</accession>
<dbReference type="Gene3D" id="3.30.70.100">
    <property type="match status" value="1"/>
</dbReference>